<dbReference type="Pfam" id="PF08284">
    <property type="entry name" value="RVP_2"/>
    <property type="match status" value="1"/>
</dbReference>
<evidence type="ECO:0000313" key="1">
    <source>
        <dbReference type="EMBL" id="KAI9250216.1"/>
    </source>
</evidence>
<keyword evidence="2" id="KW-1185">Reference proteome</keyword>
<organism evidence="1 2">
    <name type="scientific">Phascolomyces articulosus</name>
    <dbReference type="NCBI Taxonomy" id="60185"/>
    <lineage>
        <taxon>Eukaryota</taxon>
        <taxon>Fungi</taxon>
        <taxon>Fungi incertae sedis</taxon>
        <taxon>Mucoromycota</taxon>
        <taxon>Mucoromycotina</taxon>
        <taxon>Mucoromycetes</taxon>
        <taxon>Mucorales</taxon>
        <taxon>Lichtheimiaceae</taxon>
        <taxon>Phascolomyces</taxon>
    </lineage>
</organism>
<dbReference type="AlphaFoldDB" id="A0AAD5K120"/>
<protein>
    <recommendedName>
        <fullName evidence="3">F-box domain-containing protein</fullName>
    </recommendedName>
</protein>
<sequence length="208" mass="24959">MDLTEFLTTIQETYPIEIQRVMVRQLDVDRYLALASSSPYWRSVCTSRSLWEGHFQQQVFDGIHPITNLEERFILNMAMRHPYQQQNIVRPSNNLVRWLPRISLERHNIMLQGWSRVVSRFTESLLRRYQFQINHLTIDTIISPNDASFYFVRLANMNIPEITFSRDIVVLNMDNFHIIHRNRWLTNLHIHSFNMIPHHQFQQPGMLV</sequence>
<comment type="caution">
    <text evidence="1">The sequence shown here is derived from an EMBL/GenBank/DDBJ whole genome shotgun (WGS) entry which is preliminary data.</text>
</comment>
<name>A0AAD5K120_9FUNG</name>
<evidence type="ECO:0008006" key="3">
    <source>
        <dbReference type="Google" id="ProtNLM"/>
    </source>
</evidence>
<proteinExistence type="predicted"/>
<dbReference type="EMBL" id="JAIXMP010000033">
    <property type="protein sequence ID" value="KAI9250216.1"/>
    <property type="molecule type" value="Genomic_DNA"/>
</dbReference>
<evidence type="ECO:0000313" key="2">
    <source>
        <dbReference type="Proteomes" id="UP001209540"/>
    </source>
</evidence>
<reference evidence="1" key="2">
    <citation type="submission" date="2023-02" db="EMBL/GenBank/DDBJ databases">
        <authorList>
            <consortium name="DOE Joint Genome Institute"/>
            <person name="Mondo S.J."/>
            <person name="Chang Y."/>
            <person name="Wang Y."/>
            <person name="Ahrendt S."/>
            <person name="Andreopoulos W."/>
            <person name="Barry K."/>
            <person name="Beard J."/>
            <person name="Benny G.L."/>
            <person name="Blankenship S."/>
            <person name="Bonito G."/>
            <person name="Cuomo C."/>
            <person name="Desiro A."/>
            <person name="Gervers K.A."/>
            <person name="Hundley H."/>
            <person name="Kuo A."/>
            <person name="LaButti K."/>
            <person name="Lang B.F."/>
            <person name="Lipzen A."/>
            <person name="O'Donnell K."/>
            <person name="Pangilinan J."/>
            <person name="Reynolds N."/>
            <person name="Sandor L."/>
            <person name="Smith M.W."/>
            <person name="Tsang A."/>
            <person name="Grigoriev I.V."/>
            <person name="Stajich J.E."/>
            <person name="Spatafora J.W."/>
        </authorList>
    </citation>
    <scope>NUCLEOTIDE SEQUENCE</scope>
    <source>
        <strain evidence="1">RSA 2281</strain>
    </source>
</reference>
<accession>A0AAD5K120</accession>
<dbReference type="Proteomes" id="UP001209540">
    <property type="component" value="Unassembled WGS sequence"/>
</dbReference>
<gene>
    <name evidence="1" type="ORF">BDA99DRAFT_541929</name>
</gene>
<reference evidence="1" key="1">
    <citation type="journal article" date="2022" name="IScience">
        <title>Evolution of zygomycete secretomes and the origins of terrestrial fungal ecologies.</title>
        <authorList>
            <person name="Chang Y."/>
            <person name="Wang Y."/>
            <person name="Mondo S."/>
            <person name="Ahrendt S."/>
            <person name="Andreopoulos W."/>
            <person name="Barry K."/>
            <person name="Beard J."/>
            <person name="Benny G.L."/>
            <person name="Blankenship S."/>
            <person name="Bonito G."/>
            <person name="Cuomo C."/>
            <person name="Desiro A."/>
            <person name="Gervers K.A."/>
            <person name="Hundley H."/>
            <person name="Kuo A."/>
            <person name="LaButti K."/>
            <person name="Lang B.F."/>
            <person name="Lipzen A."/>
            <person name="O'Donnell K."/>
            <person name="Pangilinan J."/>
            <person name="Reynolds N."/>
            <person name="Sandor L."/>
            <person name="Smith M.E."/>
            <person name="Tsang A."/>
            <person name="Grigoriev I.V."/>
            <person name="Stajich J.E."/>
            <person name="Spatafora J.W."/>
        </authorList>
    </citation>
    <scope>NUCLEOTIDE SEQUENCE</scope>
    <source>
        <strain evidence="1">RSA 2281</strain>
    </source>
</reference>